<reference evidence="4 5" key="1">
    <citation type="journal article" date="2018" name="J. Microbiol.">
        <title>Bacillus spongiae sp. nov., isolated from sponge of Jeju Island.</title>
        <authorList>
            <person name="Lee G.E."/>
            <person name="Im W.T."/>
            <person name="Park J.S."/>
        </authorList>
    </citation>
    <scope>NUCLEOTIDE SEQUENCE [LARGE SCALE GENOMIC DNA]</scope>
    <source>
        <strain evidence="4 5">135PIL107-10</strain>
    </source>
</reference>
<dbReference type="Gene3D" id="1.10.260.40">
    <property type="entry name" value="lambda repressor-like DNA-binding domains"/>
    <property type="match status" value="1"/>
</dbReference>
<keyword evidence="2" id="KW-0472">Membrane</keyword>
<dbReference type="PANTHER" id="PTHR34475:SF1">
    <property type="entry name" value="CYTOSKELETON PROTEIN RODZ"/>
    <property type="match status" value="1"/>
</dbReference>
<dbReference type="InterPro" id="IPR001387">
    <property type="entry name" value="Cro/C1-type_HTH"/>
</dbReference>
<dbReference type="Proteomes" id="UP001312865">
    <property type="component" value="Unassembled WGS sequence"/>
</dbReference>
<gene>
    <name evidence="4" type="ORF">WAK64_04110</name>
</gene>
<evidence type="ECO:0000313" key="4">
    <source>
        <dbReference type="EMBL" id="MEI5906256.1"/>
    </source>
</evidence>
<name>A0ABU8HAK1_9BACI</name>
<dbReference type="RefSeq" id="WP_336585672.1">
    <property type="nucleotide sequence ID" value="NZ_JBBAXC010000002.1"/>
</dbReference>
<sequence>MTELGARLKAAREEKGFSLEDLQRKTKIQRRYLIGIEEGNYELMPGKFYVRAFIKQYAEAVDLHPEEIFDEYANEIPNVEANEIPQQLSRVSSRKKKVTDSTSKIVDIIPKLLVFIIIVGIAFLAWYLFQRYVDPSDNLSQKAAKDGAKDEIILEDNLAVEVTEEESTDGEAPSTDEESGDEEIINTPSQEIVVKGTLGVETTYELKNADAFNLELTALDEQNSWVTVYNGSDEILYDKSLANGDSLSYDLSNDTEAYLVIGYAPAVTITINGEPLSYEIDVNDEVVQKISIQYVKTE</sequence>
<feature type="compositionally biased region" description="Acidic residues" evidence="1">
    <location>
        <begin position="162"/>
        <end position="184"/>
    </location>
</feature>
<dbReference type="EMBL" id="JBBAXC010000002">
    <property type="protein sequence ID" value="MEI5906256.1"/>
    <property type="molecule type" value="Genomic_DNA"/>
</dbReference>
<comment type="caution">
    <text evidence="4">The sequence shown here is derived from an EMBL/GenBank/DDBJ whole genome shotgun (WGS) entry which is preliminary data.</text>
</comment>
<keyword evidence="2" id="KW-1133">Transmembrane helix</keyword>
<organism evidence="4 5">
    <name type="scientific">Bacillus spongiae</name>
    <dbReference type="NCBI Taxonomy" id="2683610"/>
    <lineage>
        <taxon>Bacteria</taxon>
        <taxon>Bacillati</taxon>
        <taxon>Bacillota</taxon>
        <taxon>Bacilli</taxon>
        <taxon>Bacillales</taxon>
        <taxon>Bacillaceae</taxon>
        <taxon>Bacillus</taxon>
    </lineage>
</organism>
<dbReference type="SUPFAM" id="SSF47413">
    <property type="entry name" value="lambda repressor-like DNA-binding domains"/>
    <property type="match status" value="1"/>
</dbReference>
<evidence type="ECO:0000313" key="5">
    <source>
        <dbReference type="Proteomes" id="UP001312865"/>
    </source>
</evidence>
<dbReference type="Pfam" id="PF13413">
    <property type="entry name" value="HTH_25"/>
    <property type="match status" value="1"/>
</dbReference>
<dbReference type="CDD" id="cd00093">
    <property type="entry name" value="HTH_XRE"/>
    <property type="match status" value="1"/>
</dbReference>
<feature type="domain" description="HTH cro/C1-type" evidence="3">
    <location>
        <begin position="8"/>
        <end position="42"/>
    </location>
</feature>
<dbReference type="SMART" id="SM00530">
    <property type="entry name" value="HTH_XRE"/>
    <property type="match status" value="1"/>
</dbReference>
<evidence type="ECO:0000259" key="3">
    <source>
        <dbReference type="PROSITE" id="PS50943"/>
    </source>
</evidence>
<evidence type="ECO:0000256" key="1">
    <source>
        <dbReference type="SAM" id="MobiDB-lite"/>
    </source>
</evidence>
<accession>A0ABU8HAK1</accession>
<feature type="region of interest" description="Disordered" evidence="1">
    <location>
        <begin position="161"/>
        <end position="186"/>
    </location>
</feature>
<dbReference type="InterPro" id="IPR050400">
    <property type="entry name" value="Bact_Cytoskel_RodZ"/>
</dbReference>
<evidence type="ECO:0000256" key="2">
    <source>
        <dbReference type="SAM" id="Phobius"/>
    </source>
</evidence>
<dbReference type="PANTHER" id="PTHR34475">
    <property type="match status" value="1"/>
</dbReference>
<proteinExistence type="predicted"/>
<dbReference type="InterPro" id="IPR025194">
    <property type="entry name" value="RodZ-like_C"/>
</dbReference>
<protein>
    <submittedName>
        <fullName evidence="4">RodZ family helix-turn-helix domain-containing protein</fullName>
    </submittedName>
</protein>
<keyword evidence="5" id="KW-1185">Reference proteome</keyword>
<dbReference type="PROSITE" id="PS50943">
    <property type="entry name" value="HTH_CROC1"/>
    <property type="match status" value="1"/>
</dbReference>
<feature type="transmembrane region" description="Helical" evidence="2">
    <location>
        <begin position="112"/>
        <end position="129"/>
    </location>
</feature>
<keyword evidence="2" id="KW-0812">Transmembrane</keyword>
<dbReference type="Pfam" id="PF13464">
    <property type="entry name" value="RodZ_C"/>
    <property type="match status" value="1"/>
</dbReference>
<dbReference type="InterPro" id="IPR010982">
    <property type="entry name" value="Lambda_DNA-bd_dom_sf"/>
</dbReference>